<evidence type="ECO:0000313" key="2">
    <source>
        <dbReference type="Proteomes" id="UP000000440"/>
    </source>
</evidence>
<dbReference type="InterPro" id="IPR036134">
    <property type="entry name" value="Crypto/Photolyase_FAD-like_sf"/>
</dbReference>
<sequence length="105" mass="12085">MQTNVLGMGLFADGGRLASKPYAASANYIQRMSNYCQGCAYDPKQRVGDRACPFNFFYWHFLARHRTVLSQQGRMAIALKNLEKLSPLEIAAIQREVERWYFENS</sequence>
<dbReference type="Proteomes" id="UP000000440">
    <property type="component" value="Chromosome"/>
</dbReference>
<accession>Q8DKZ8</accession>
<proteinExistence type="predicted"/>
<dbReference type="STRING" id="197221.gene:10747291"/>
<protein>
    <submittedName>
        <fullName evidence="1">Tlr0701 protein</fullName>
    </submittedName>
</protein>
<keyword evidence="2" id="KW-1185">Reference proteome</keyword>
<organism evidence="1 2">
    <name type="scientific">Thermosynechococcus vestitus (strain NIES-2133 / IAM M-273 / BP-1)</name>
    <dbReference type="NCBI Taxonomy" id="197221"/>
    <lineage>
        <taxon>Bacteria</taxon>
        <taxon>Bacillati</taxon>
        <taxon>Cyanobacteriota</taxon>
        <taxon>Cyanophyceae</taxon>
        <taxon>Acaryochloridales</taxon>
        <taxon>Thermosynechococcaceae</taxon>
        <taxon>Thermosynechococcus</taxon>
    </lineage>
</organism>
<dbReference type="PANTHER" id="PTHR38657:SF1">
    <property type="entry name" value="SLR1343 PROTEIN"/>
    <property type="match status" value="1"/>
</dbReference>
<dbReference type="AlphaFoldDB" id="Q8DKZ8"/>
<dbReference type="eggNOG" id="COG3046">
    <property type="taxonomic scope" value="Bacteria"/>
</dbReference>
<dbReference type="PANTHER" id="PTHR38657">
    <property type="entry name" value="SLR1343 PROTEIN"/>
    <property type="match status" value="1"/>
</dbReference>
<evidence type="ECO:0000313" key="1">
    <source>
        <dbReference type="EMBL" id="BAC08252.1"/>
    </source>
</evidence>
<dbReference type="SUPFAM" id="SSF48173">
    <property type="entry name" value="Cryptochrome/photolyase FAD-binding domain"/>
    <property type="match status" value="1"/>
</dbReference>
<dbReference type="KEGG" id="tel:tlr0701"/>
<dbReference type="EMBL" id="BA000039">
    <property type="protein sequence ID" value="BAC08252.1"/>
    <property type="molecule type" value="Genomic_DNA"/>
</dbReference>
<reference evidence="1 2" key="1">
    <citation type="journal article" date="2002" name="DNA Res.">
        <title>Complete genome structure of the thermophilic cyanobacterium Thermosynechococcus elongatus BP-1.</title>
        <authorList>
            <person name="Nakamura Y."/>
            <person name="Kaneko T."/>
            <person name="Sato S."/>
            <person name="Ikeuchi M."/>
            <person name="Katoh H."/>
            <person name="Sasamoto S."/>
            <person name="Watanabe A."/>
            <person name="Iriguchi M."/>
            <person name="Kawashima K."/>
            <person name="Kimura T."/>
            <person name="Kishida Y."/>
            <person name="Kiyokawa C."/>
            <person name="Kohara M."/>
            <person name="Matsumoto M."/>
            <person name="Matsuno A."/>
            <person name="Nakazaki N."/>
            <person name="Shimpo S."/>
            <person name="Sugimoto M."/>
            <person name="Takeuchi C."/>
            <person name="Yamada M."/>
            <person name="Tabata S."/>
        </authorList>
    </citation>
    <scope>NUCLEOTIDE SEQUENCE [LARGE SCALE GENOMIC DNA]</scope>
    <source>
        <strain evidence="2">IAM M-273 / NIES-2133 / BP-1</strain>
    </source>
</reference>
<dbReference type="Gene3D" id="1.10.10.1710">
    <property type="entry name" value="Deoxyribodipyrimidine photolyase-related"/>
    <property type="match status" value="1"/>
</dbReference>
<dbReference type="PATRIC" id="fig|197221.4.peg.741"/>
<dbReference type="InterPro" id="IPR052551">
    <property type="entry name" value="UV-DNA_repair_photolyase"/>
</dbReference>
<dbReference type="EnsemblBacteria" id="BAC08252">
    <property type="protein sequence ID" value="BAC08252"/>
    <property type="gene ID" value="BAC08252"/>
</dbReference>
<gene>
    <name evidence="1" type="ordered locus">tlr0701</name>
</gene>
<name>Q8DKZ8_THEVB</name>
<dbReference type="Gene3D" id="1.10.579.10">
    <property type="entry name" value="DNA Cyclobutane Dipyrimidine Photolyase, subunit A, domain 3"/>
    <property type="match status" value="1"/>
</dbReference>